<organism evidence="1 2">
    <name type="scientific">Sinomonas humi</name>
    <dbReference type="NCBI Taxonomy" id="1338436"/>
    <lineage>
        <taxon>Bacteria</taxon>
        <taxon>Bacillati</taxon>
        <taxon>Actinomycetota</taxon>
        <taxon>Actinomycetes</taxon>
        <taxon>Micrococcales</taxon>
        <taxon>Micrococcaceae</taxon>
        <taxon>Sinomonas</taxon>
    </lineage>
</organism>
<name>A0A0B2AT49_9MICC</name>
<evidence type="ECO:0000313" key="2">
    <source>
        <dbReference type="Proteomes" id="UP000030982"/>
    </source>
</evidence>
<comment type="caution">
    <text evidence="1">The sequence shown here is derived from an EMBL/GenBank/DDBJ whole genome shotgun (WGS) entry which is preliminary data.</text>
</comment>
<evidence type="ECO:0000313" key="1">
    <source>
        <dbReference type="EMBL" id="KHL05024.1"/>
    </source>
</evidence>
<dbReference type="PROSITE" id="PS51318">
    <property type="entry name" value="TAT"/>
    <property type="match status" value="1"/>
</dbReference>
<dbReference type="AlphaFoldDB" id="A0A0B2AT49"/>
<dbReference type="Proteomes" id="UP000030982">
    <property type="component" value="Unassembled WGS sequence"/>
</dbReference>
<proteinExistence type="predicted"/>
<gene>
    <name evidence="1" type="ORF">LK10_03470</name>
</gene>
<dbReference type="OrthoDB" id="4965321at2"/>
<dbReference type="RefSeq" id="WP_043120057.1">
    <property type="nucleotide sequence ID" value="NZ_JTDL01000037.1"/>
</dbReference>
<accession>A0A0B2AT49</accession>
<keyword evidence="2" id="KW-1185">Reference proteome</keyword>
<reference evidence="1 2" key="1">
    <citation type="submission" date="2014-09" db="EMBL/GenBank/DDBJ databases">
        <title>Genome sequence of Sinomonas sp. MUSC 117.</title>
        <authorList>
            <person name="Lee L.-H."/>
        </authorList>
    </citation>
    <scope>NUCLEOTIDE SEQUENCE [LARGE SCALE GENOMIC DNA]</scope>
    <source>
        <strain evidence="1 2">MUSC 117</strain>
    </source>
</reference>
<protein>
    <submittedName>
        <fullName evidence="1">Uncharacterized protein</fullName>
    </submittedName>
</protein>
<dbReference type="InterPro" id="IPR006311">
    <property type="entry name" value="TAT_signal"/>
</dbReference>
<dbReference type="EMBL" id="JTDL01000037">
    <property type="protein sequence ID" value="KHL05024.1"/>
    <property type="molecule type" value="Genomic_DNA"/>
</dbReference>
<sequence>MEKMMDSEALPQVERRQVVKTAAWAAPVIAAAVAAPMAAASQGFWDVGITGRCSTGLLGILGQSRLDFTITAVQGTVPAGTSFTLTSSSLLDVSLLTASPNGLVSISLLSGSSALLTLTAPLAQGSAVTIDLLGQFVTVGLVYTYTLQLNGTDHPSSTTTAAPNSASVSALAQLNLGVKSVVCL</sequence>